<evidence type="ECO:0000313" key="9">
    <source>
        <dbReference type="EMBL" id="MBA5729604.1"/>
    </source>
</evidence>
<organism evidence="9 10">
    <name type="scientific">Ruoffia halotolerans</name>
    <dbReference type="NCBI Taxonomy" id="2748684"/>
    <lineage>
        <taxon>Bacteria</taxon>
        <taxon>Bacillati</taxon>
        <taxon>Bacillota</taxon>
        <taxon>Bacilli</taxon>
        <taxon>Lactobacillales</taxon>
        <taxon>Aerococcaceae</taxon>
        <taxon>Ruoffia</taxon>
    </lineage>
</organism>
<dbReference type="Pfam" id="PF00528">
    <property type="entry name" value="BPD_transp_1"/>
    <property type="match status" value="1"/>
</dbReference>
<evidence type="ECO:0000256" key="7">
    <source>
        <dbReference type="RuleBase" id="RU363032"/>
    </source>
</evidence>
<feature type="transmembrane region" description="Helical" evidence="7">
    <location>
        <begin position="75"/>
        <end position="94"/>
    </location>
</feature>
<dbReference type="PROSITE" id="PS50928">
    <property type="entry name" value="ABC_TM1"/>
    <property type="match status" value="1"/>
</dbReference>
<evidence type="ECO:0000256" key="3">
    <source>
        <dbReference type="ARBA" id="ARBA00022475"/>
    </source>
</evidence>
<dbReference type="AlphaFoldDB" id="A0A839A704"/>
<dbReference type="EMBL" id="JACAOA010000018">
    <property type="protein sequence ID" value="MBA5729604.1"/>
    <property type="molecule type" value="Genomic_DNA"/>
</dbReference>
<dbReference type="InterPro" id="IPR050809">
    <property type="entry name" value="UgpAE/MalFG_permease"/>
</dbReference>
<dbReference type="Gene3D" id="1.10.3720.10">
    <property type="entry name" value="MetI-like"/>
    <property type="match status" value="1"/>
</dbReference>
<evidence type="ECO:0000256" key="5">
    <source>
        <dbReference type="ARBA" id="ARBA00022989"/>
    </source>
</evidence>
<feature type="transmembrane region" description="Helical" evidence="7">
    <location>
        <begin position="262"/>
        <end position="287"/>
    </location>
</feature>
<protein>
    <submittedName>
        <fullName evidence="9">Sugar ABC transporter permease</fullName>
    </submittedName>
</protein>
<dbReference type="GO" id="GO:0005886">
    <property type="term" value="C:plasma membrane"/>
    <property type="evidence" value="ECO:0007669"/>
    <property type="project" value="UniProtKB-SubCell"/>
</dbReference>
<dbReference type="InterPro" id="IPR000515">
    <property type="entry name" value="MetI-like"/>
</dbReference>
<keyword evidence="2 7" id="KW-0813">Transport</keyword>
<sequence length="297" mass="33303">MTKLKNQKYLLMLLIPSVLITLVFKYFPMYGITLAFKDYNPILGIAGSQWVGLEHFRDFLTSPNFMRLLENSLKLSIYGLLWGFFPPIIIALMLNQIMSEKIKSTLQTILYMPNFISTVIIVGIIFLLFSSSGPIVSILESIGINVPNFLTNPGSFRSLYIISGIWQGMGWASLLYTAVLSGIPPELYEAADIDGATIWQKILYIELPTMRPLIIINLILSVGGIMNIGYEKAYLMQTSLNLPASEIIDTYVYKVGLQSGDYSYSTAVGLFNTVINLILLITTTLIVNSINRRKEIK</sequence>
<keyword evidence="6 7" id="KW-0472">Membrane</keyword>
<evidence type="ECO:0000256" key="4">
    <source>
        <dbReference type="ARBA" id="ARBA00022692"/>
    </source>
</evidence>
<comment type="subcellular location">
    <subcellularLocation>
        <location evidence="1 7">Cell membrane</location>
        <topology evidence="1 7">Multi-pass membrane protein</topology>
    </subcellularLocation>
</comment>
<reference evidence="9 10" key="1">
    <citation type="submission" date="2020-06" db="EMBL/GenBank/DDBJ databases">
        <title>Reclassification of Facklamia ignava, Facklamia soureckii and Facklami tabacinasalis as Falseniella iganva gen. nov., comb. nov., Hutsoniella ignava gen. nov., comb. nov., and Ruoffia tabacinasalis gen. nov., comb. nov and description of Ruoffia haltotolerans sp. nov., isolated from hypersaline Inland Sea of Qatar.</title>
        <authorList>
            <person name="Fotedar R."/>
            <person name="Sankaranarayanan K."/>
            <person name="Lawson P."/>
            <person name="Caldwell M."/>
            <person name="Zeyara A."/>
            <person name="Al Malki A."/>
            <person name="Ali M."/>
        </authorList>
    </citation>
    <scope>NUCLEOTIDE SEQUENCE [LARGE SCALE GENOMIC DNA]</scope>
    <source>
        <strain evidence="9 10">INB8</strain>
    </source>
</reference>
<dbReference type="PANTHER" id="PTHR43227:SF11">
    <property type="entry name" value="BLL4140 PROTEIN"/>
    <property type="match status" value="1"/>
</dbReference>
<evidence type="ECO:0000259" key="8">
    <source>
        <dbReference type="PROSITE" id="PS50928"/>
    </source>
</evidence>
<keyword evidence="3" id="KW-1003">Cell membrane</keyword>
<dbReference type="InterPro" id="IPR035906">
    <property type="entry name" value="MetI-like_sf"/>
</dbReference>
<feature type="transmembrane region" description="Helical" evidence="7">
    <location>
        <begin position="115"/>
        <end position="139"/>
    </location>
</feature>
<evidence type="ECO:0000256" key="2">
    <source>
        <dbReference type="ARBA" id="ARBA00022448"/>
    </source>
</evidence>
<gene>
    <name evidence="9" type="ORF">HW423_07385</name>
</gene>
<accession>A0A839A704</accession>
<proteinExistence type="inferred from homology"/>
<keyword evidence="5 7" id="KW-1133">Transmembrane helix</keyword>
<name>A0A839A704_9LACT</name>
<feature type="transmembrane region" description="Helical" evidence="7">
    <location>
        <begin position="159"/>
        <end position="179"/>
    </location>
</feature>
<dbReference type="PANTHER" id="PTHR43227">
    <property type="entry name" value="BLL4140 PROTEIN"/>
    <property type="match status" value="1"/>
</dbReference>
<dbReference type="CDD" id="cd06261">
    <property type="entry name" value="TM_PBP2"/>
    <property type="match status" value="1"/>
</dbReference>
<dbReference type="SUPFAM" id="SSF161098">
    <property type="entry name" value="MetI-like"/>
    <property type="match status" value="1"/>
</dbReference>
<feature type="transmembrane region" description="Helical" evidence="7">
    <location>
        <begin position="213"/>
        <end position="230"/>
    </location>
</feature>
<evidence type="ECO:0000256" key="1">
    <source>
        <dbReference type="ARBA" id="ARBA00004651"/>
    </source>
</evidence>
<evidence type="ECO:0000256" key="6">
    <source>
        <dbReference type="ARBA" id="ARBA00023136"/>
    </source>
</evidence>
<comment type="caution">
    <text evidence="9">The sequence shown here is derived from an EMBL/GenBank/DDBJ whole genome shotgun (WGS) entry which is preliminary data.</text>
</comment>
<keyword evidence="4 7" id="KW-0812">Transmembrane</keyword>
<evidence type="ECO:0000313" key="10">
    <source>
        <dbReference type="Proteomes" id="UP000571018"/>
    </source>
</evidence>
<dbReference type="Proteomes" id="UP000571018">
    <property type="component" value="Unassembled WGS sequence"/>
</dbReference>
<dbReference type="RefSeq" id="WP_218931312.1">
    <property type="nucleotide sequence ID" value="NZ_JACAOA010000018.1"/>
</dbReference>
<keyword evidence="10" id="KW-1185">Reference proteome</keyword>
<feature type="transmembrane region" description="Helical" evidence="7">
    <location>
        <begin position="9"/>
        <end position="27"/>
    </location>
</feature>
<comment type="similarity">
    <text evidence="7">Belongs to the binding-protein-dependent transport system permease family.</text>
</comment>
<dbReference type="GO" id="GO:0055085">
    <property type="term" value="P:transmembrane transport"/>
    <property type="evidence" value="ECO:0007669"/>
    <property type="project" value="InterPro"/>
</dbReference>
<feature type="domain" description="ABC transmembrane type-1" evidence="8">
    <location>
        <begin position="69"/>
        <end position="283"/>
    </location>
</feature>